<reference evidence="2" key="1">
    <citation type="submission" date="2016-06" db="EMBL/GenBank/DDBJ databases">
        <title>Pandoraea oxalativorans DSM 23570 Genome Sequencing.</title>
        <authorList>
            <person name="Ee R."/>
            <person name="Lim Y.-L."/>
            <person name="Yong D."/>
            <person name="Yin W.-F."/>
            <person name="Chan K.-G."/>
        </authorList>
    </citation>
    <scope>NUCLEOTIDE SEQUENCE</scope>
    <source>
        <strain evidence="2">DSM 23570</strain>
        <plasmid evidence="2">pPO70-1</plasmid>
    </source>
</reference>
<dbReference type="OrthoDB" id="8907865at2"/>
<dbReference type="GO" id="GO:0003677">
    <property type="term" value="F:DNA binding"/>
    <property type="evidence" value="ECO:0007669"/>
    <property type="project" value="UniProtKB-KW"/>
</dbReference>
<feature type="compositionally biased region" description="Basic and acidic residues" evidence="1">
    <location>
        <begin position="78"/>
        <end position="105"/>
    </location>
</feature>
<geneLocation type="plasmid" evidence="2 3">
    <name>pPO70-1</name>
</geneLocation>
<dbReference type="EMBL" id="CP011518">
    <property type="protein sequence ID" value="AKK24788.1"/>
    <property type="molecule type" value="Genomic_DNA"/>
</dbReference>
<name>A0A0G3IDU5_9BURK</name>
<proteinExistence type="predicted"/>
<dbReference type="RefSeq" id="WP_052654347.1">
    <property type="nucleotide sequence ID" value="NZ_CP011518.2"/>
</dbReference>
<evidence type="ECO:0000256" key="1">
    <source>
        <dbReference type="SAM" id="MobiDB-lite"/>
    </source>
</evidence>
<evidence type="ECO:0000313" key="3">
    <source>
        <dbReference type="Proteomes" id="UP000035050"/>
    </source>
</evidence>
<dbReference type="PATRIC" id="fig|573737.6.peg.5698"/>
<dbReference type="KEGG" id="pox:MB84_28760"/>
<gene>
    <name evidence="2" type="ORF">MB84_28760</name>
</gene>
<keyword evidence="2" id="KW-0614">Plasmid</keyword>
<protein>
    <submittedName>
        <fullName evidence="2">DNA-binding protein</fullName>
    </submittedName>
</protein>
<organism evidence="2 3">
    <name type="scientific">Pandoraea oxalativorans</name>
    <dbReference type="NCBI Taxonomy" id="573737"/>
    <lineage>
        <taxon>Bacteria</taxon>
        <taxon>Pseudomonadati</taxon>
        <taxon>Pseudomonadota</taxon>
        <taxon>Betaproteobacteria</taxon>
        <taxon>Burkholderiales</taxon>
        <taxon>Burkholderiaceae</taxon>
        <taxon>Pandoraea</taxon>
    </lineage>
</organism>
<dbReference type="AlphaFoldDB" id="A0A0G3IDU5"/>
<evidence type="ECO:0000313" key="2">
    <source>
        <dbReference type="EMBL" id="AKK24788.1"/>
    </source>
</evidence>
<sequence>MTYTEFLRHVGKAGLTVKGFADLIKMNCVSLSNCAKKDEVPSHLAVIAALMGEMADKGVDYRSVVARIEIARKKPRGAGKEGRFGGDPERELDFFKSDTVEDRHQ</sequence>
<feature type="region of interest" description="Disordered" evidence="1">
    <location>
        <begin position="75"/>
        <end position="105"/>
    </location>
</feature>
<accession>A0A0G3IDU5</accession>
<keyword evidence="3" id="KW-1185">Reference proteome</keyword>
<dbReference type="Proteomes" id="UP000035050">
    <property type="component" value="Plasmid pPO70-1"/>
</dbReference>
<keyword evidence="2" id="KW-0238">DNA-binding</keyword>